<dbReference type="PROSITE" id="PS51257">
    <property type="entry name" value="PROKAR_LIPOPROTEIN"/>
    <property type="match status" value="1"/>
</dbReference>
<evidence type="ECO:0000313" key="20">
    <source>
        <dbReference type="Ensembl" id="ENSPMRP00000036813.1"/>
    </source>
</evidence>
<evidence type="ECO:0000256" key="8">
    <source>
        <dbReference type="ARBA" id="ARBA00022729"/>
    </source>
</evidence>
<keyword evidence="21" id="KW-1185">Reference proteome</keyword>
<dbReference type="OMA" id="EMYLLLE"/>
<evidence type="ECO:0000256" key="14">
    <source>
        <dbReference type="ARBA" id="ARBA00039868"/>
    </source>
</evidence>
<keyword evidence="7" id="KW-0540">Nuclease</keyword>
<dbReference type="GeneID" id="114587682"/>
<dbReference type="EC" id="3.1.22.1" evidence="4"/>
<evidence type="ECO:0000256" key="16">
    <source>
        <dbReference type="ARBA" id="ARBA00041918"/>
    </source>
</evidence>
<dbReference type="InterPro" id="IPR004947">
    <property type="entry name" value="DNase_II"/>
</dbReference>
<dbReference type="Proteomes" id="UP000472272">
    <property type="component" value="Chromosome 17"/>
</dbReference>
<evidence type="ECO:0000256" key="13">
    <source>
        <dbReference type="ARBA" id="ARBA00023228"/>
    </source>
</evidence>
<dbReference type="OrthoDB" id="10261598at2759"/>
<dbReference type="PANTHER" id="PTHR10858">
    <property type="entry name" value="DEOXYRIBONUCLEASE II"/>
    <property type="match status" value="1"/>
</dbReference>
<evidence type="ECO:0000256" key="2">
    <source>
        <dbReference type="ARBA" id="ARBA00004371"/>
    </source>
</evidence>
<evidence type="ECO:0000256" key="7">
    <source>
        <dbReference type="ARBA" id="ARBA00022722"/>
    </source>
</evidence>
<keyword evidence="5" id="KW-0217">Developmental protein</keyword>
<dbReference type="GO" id="GO:0050776">
    <property type="term" value="P:regulation of immune response"/>
    <property type="evidence" value="ECO:0007669"/>
    <property type="project" value="Ensembl"/>
</dbReference>
<dbReference type="KEGG" id="pmua:114587682"/>
<dbReference type="Ensembl" id="ENSPMRT00000038986.1">
    <property type="protein sequence ID" value="ENSPMRP00000036813.1"/>
    <property type="gene ID" value="ENSPMRG00000023712.1"/>
</dbReference>
<dbReference type="GO" id="GO:0043353">
    <property type="term" value="P:enucleate erythrocyte differentiation"/>
    <property type="evidence" value="ECO:0007669"/>
    <property type="project" value="Ensembl"/>
</dbReference>
<evidence type="ECO:0000256" key="11">
    <source>
        <dbReference type="ARBA" id="ARBA00023157"/>
    </source>
</evidence>
<dbReference type="CTD" id="1777"/>
<accession>A0A670KHJ1</accession>
<keyword evidence="10" id="KW-0378">Hydrolase</keyword>
<evidence type="ECO:0000256" key="12">
    <source>
        <dbReference type="ARBA" id="ARBA00023180"/>
    </source>
</evidence>
<evidence type="ECO:0000256" key="4">
    <source>
        <dbReference type="ARBA" id="ARBA00012036"/>
    </source>
</evidence>
<evidence type="ECO:0000256" key="19">
    <source>
        <dbReference type="SAM" id="SignalP"/>
    </source>
</evidence>
<evidence type="ECO:0000256" key="17">
    <source>
        <dbReference type="ARBA" id="ARBA00043033"/>
    </source>
</evidence>
<evidence type="ECO:0000256" key="10">
    <source>
        <dbReference type="ARBA" id="ARBA00022801"/>
    </source>
</evidence>
<keyword evidence="13" id="KW-0458">Lysosome</keyword>
<evidence type="ECO:0000256" key="6">
    <source>
        <dbReference type="ARBA" id="ARBA00022703"/>
    </source>
</evidence>
<dbReference type="Pfam" id="PF03265">
    <property type="entry name" value="DNase_II"/>
    <property type="match status" value="1"/>
</dbReference>
<comment type="function">
    <text evidence="18">Hydrolyzes DNA under acidic conditions with a preference for double-stranded DNA. Plays a major role in the clearance of nucleic acids generated through apoptosis, hence preventing autoinflammation. Necessary for proper fetal development and for definitive erythropoiesis in fetal liver and bone marrow, where it degrades nuclear DNA expelled from erythroid precursor cells.</text>
</comment>
<comment type="similarity">
    <text evidence="3">Belongs to the DNase II family.</text>
</comment>
<reference evidence="20" key="2">
    <citation type="submission" date="2025-08" db="UniProtKB">
        <authorList>
            <consortium name="Ensembl"/>
        </authorList>
    </citation>
    <scope>IDENTIFICATION</scope>
</reference>
<reference evidence="20 21" key="1">
    <citation type="journal article" date="2019" name="Proc. Natl. Acad. Sci. U.S.A.">
        <title>Regulatory changes in pterin and carotenoid genes underlie balanced color polymorphisms in the wall lizard.</title>
        <authorList>
            <person name="Andrade P."/>
            <person name="Pinho C."/>
            <person name="Perez I de Lanuza G."/>
            <person name="Afonso S."/>
            <person name="Brejcha J."/>
            <person name="Rubin C.J."/>
            <person name="Wallerman O."/>
            <person name="Pereira P."/>
            <person name="Sabatino S.J."/>
            <person name="Bellati A."/>
            <person name="Pellitteri-Rosa D."/>
            <person name="Bosakova Z."/>
            <person name="Bunikis I."/>
            <person name="Carretero M.A."/>
            <person name="Feiner N."/>
            <person name="Marsik P."/>
            <person name="Pauperio F."/>
            <person name="Salvi D."/>
            <person name="Soler L."/>
            <person name="While G.M."/>
            <person name="Uller T."/>
            <person name="Font E."/>
            <person name="Andersson L."/>
            <person name="Carneiro M."/>
        </authorList>
    </citation>
    <scope>NUCLEOTIDE SEQUENCE</scope>
</reference>
<protein>
    <recommendedName>
        <fullName evidence="14">Deoxyribonuclease-2-alpha</fullName>
        <ecNumber evidence="4">3.1.22.1</ecNumber>
    </recommendedName>
    <alternativeName>
        <fullName evidence="15">Acid DNase</fullName>
    </alternativeName>
    <alternativeName>
        <fullName evidence="17">Deoxyribonuclease II alpha</fullName>
    </alternativeName>
    <alternativeName>
        <fullName evidence="16">Lysosomal DNase II</fullName>
    </alternativeName>
</protein>
<keyword evidence="9" id="KW-0255">Endonuclease</keyword>
<dbReference type="PANTHER" id="PTHR10858:SF9">
    <property type="entry name" value="DEOXYRIBONUCLEASE-2-ALPHA"/>
    <property type="match status" value="1"/>
</dbReference>
<evidence type="ECO:0000256" key="5">
    <source>
        <dbReference type="ARBA" id="ARBA00022473"/>
    </source>
</evidence>
<dbReference type="GeneTree" id="ENSGT00390000002634"/>
<reference evidence="20" key="3">
    <citation type="submission" date="2025-09" db="UniProtKB">
        <authorList>
            <consortium name="Ensembl"/>
        </authorList>
    </citation>
    <scope>IDENTIFICATION</scope>
</reference>
<feature type="chain" id="PRO_5025619703" description="Deoxyribonuclease-2-alpha" evidence="19">
    <location>
        <begin position="19"/>
        <end position="376"/>
    </location>
</feature>
<dbReference type="GO" id="GO:0006309">
    <property type="term" value="P:apoptotic DNA fragmentation"/>
    <property type="evidence" value="ECO:0007669"/>
    <property type="project" value="TreeGrafter"/>
</dbReference>
<organism evidence="20 21">
    <name type="scientific">Podarcis muralis</name>
    <name type="common">Wall lizard</name>
    <name type="synonym">Lacerta muralis</name>
    <dbReference type="NCBI Taxonomy" id="64176"/>
    <lineage>
        <taxon>Eukaryota</taxon>
        <taxon>Metazoa</taxon>
        <taxon>Chordata</taxon>
        <taxon>Craniata</taxon>
        <taxon>Vertebrata</taxon>
        <taxon>Euteleostomi</taxon>
        <taxon>Lepidosauria</taxon>
        <taxon>Squamata</taxon>
        <taxon>Bifurcata</taxon>
        <taxon>Unidentata</taxon>
        <taxon>Episquamata</taxon>
        <taxon>Laterata</taxon>
        <taxon>Lacertibaenia</taxon>
        <taxon>Lacertidae</taxon>
        <taxon>Podarcis</taxon>
    </lineage>
</organism>
<proteinExistence type="inferred from homology"/>
<name>A0A670KHJ1_PODMU</name>
<comment type="subcellular location">
    <subcellularLocation>
        <location evidence="2">Lysosome</location>
    </subcellularLocation>
</comment>
<dbReference type="GO" id="GO:0004531">
    <property type="term" value="F:deoxyribonuclease II activity"/>
    <property type="evidence" value="ECO:0007669"/>
    <property type="project" value="UniProtKB-EC"/>
</dbReference>
<evidence type="ECO:0000256" key="3">
    <source>
        <dbReference type="ARBA" id="ARBA00007527"/>
    </source>
</evidence>
<dbReference type="GO" id="GO:0005764">
    <property type="term" value="C:lysosome"/>
    <property type="evidence" value="ECO:0007669"/>
    <property type="project" value="UniProtKB-SubCell"/>
</dbReference>
<evidence type="ECO:0000256" key="18">
    <source>
        <dbReference type="ARBA" id="ARBA00045381"/>
    </source>
</evidence>
<dbReference type="AlphaFoldDB" id="A0A670KHJ1"/>
<dbReference type="RefSeq" id="XP_028568142.1">
    <property type="nucleotide sequence ID" value="XM_028712309.1"/>
</dbReference>
<keyword evidence="8 19" id="KW-0732">Signal</keyword>
<evidence type="ECO:0000256" key="15">
    <source>
        <dbReference type="ARBA" id="ARBA00041393"/>
    </source>
</evidence>
<sequence>MLRILLLLSGSVLHNAVSGSISCYDDSGQPVDWFIAYKLPKPHHSPPAEGMRYMYLDGQTQGWVQGKSLMNSTEGAVGRTVQQLYKKASRRQEEQTAYVLYNDEPPREFVSSLNYEPPDELFSSLNGHTKGVILLDKTQGFWLLHSTPHFPPSADEQYDWPHSGLSYGQTFLCITLPYGQFKEIGNQLLYTEPLVYDHHVEGTFAQDLPALLNASEGQHIEEEPWNSTVALRSVGGKEFISFAKFRAFDDDLYSGWLAQALASNLYVQFWLRSRGILPSNCSGHFRVYNMEEIAFQHAAISFASMVDHSKWCVSTESDPGWACVGDMNRNRAEEYRGGGTICCRDAAVWKAFRSLVQKYTDCDGAGHQPVTRTVIT</sequence>
<feature type="signal peptide" evidence="19">
    <location>
        <begin position="1"/>
        <end position="18"/>
    </location>
</feature>
<evidence type="ECO:0000256" key="1">
    <source>
        <dbReference type="ARBA" id="ARBA00000447"/>
    </source>
</evidence>
<evidence type="ECO:0000256" key="9">
    <source>
        <dbReference type="ARBA" id="ARBA00022759"/>
    </source>
</evidence>
<gene>
    <name evidence="20" type="primary">DNASE2</name>
</gene>
<comment type="catalytic activity">
    <reaction evidence="1">
        <text>Endonucleolytic cleavage to nucleoside 3'-phosphates and 3'-phosphooligonucleotide end-products.</text>
        <dbReference type="EC" id="3.1.22.1"/>
    </reaction>
</comment>
<keyword evidence="12" id="KW-0325">Glycoprotein</keyword>
<keyword evidence="6" id="KW-0053">Apoptosis</keyword>
<keyword evidence="11" id="KW-1015">Disulfide bond</keyword>
<evidence type="ECO:0000313" key="21">
    <source>
        <dbReference type="Proteomes" id="UP000472272"/>
    </source>
</evidence>